<evidence type="ECO:0000313" key="2">
    <source>
        <dbReference type="Proteomes" id="UP001201812"/>
    </source>
</evidence>
<reference evidence="1" key="1">
    <citation type="submission" date="2022-01" db="EMBL/GenBank/DDBJ databases">
        <title>Genome Sequence Resource for Two Populations of Ditylenchus destructor, the Migratory Endoparasitic Phytonematode.</title>
        <authorList>
            <person name="Zhang H."/>
            <person name="Lin R."/>
            <person name="Xie B."/>
        </authorList>
    </citation>
    <scope>NUCLEOTIDE SEQUENCE</scope>
    <source>
        <strain evidence="1">BazhouSP</strain>
    </source>
</reference>
<comment type="caution">
    <text evidence="1">The sequence shown here is derived from an EMBL/GenBank/DDBJ whole genome shotgun (WGS) entry which is preliminary data.</text>
</comment>
<keyword evidence="2" id="KW-1185">Reference proteome</keyword>
<proteinExistence type="predicted"/>
<protein>
    <submittedName>
        <fullName evidence="1">Uncharacterized protein</fullName>
    </submittedName>
</protein>
<dbReference type="Proteomes" id="UP001201812">
    <property type="component" value="Unassembled WGS sequence"/>
</dbReference>
<accession>A0AAD4NBK7</accession>
<organism evidence="1 2">
    <name type="scientific">Ditylenchus destructor</name>
    <dbReference type="NCBI Taxonomy" id="166010"/>
    <lineage>
        <taxon>Eukaryota</taxon>
        <taxon>Metazoa</taxon>
        <taxon>Ecdysozoa</taxon>
        <taxon>Nematoda</taxon>
        <taxon>Chromadorea</taxon>
        <taxon>Rhabditida</taxon>
        <taxon>Tylenchina</taxon>
        <taxon>Tylenchomorpha</taxon>
        <taxon>Sphaerularioidea</taxon>
        <taxon>Anguinidae</taxon>
        <taxon>Anguininae</taxon>
        <taxon>Ditylenchus</taxon>
    </lineage>
</organism>
<evidence type="ECO:0000313" key="1">
    <source>
        <dbReference type="EMBL" id="KAI1723927.1"/>
    </source>
</evidence>
<name>A0AAD4NBK7_9BILA</name>
<dbReference type="AlphaFoldDB" id="A0AAD4NBK7"/>
<dbReference type="EMBL" id="JAKKPZ010000003">
    <property type="protein sequence ID" value="KAI1723927.1"/>
    <property type="molecule type" value="Genomic_DNA"/>
</dbReference>
<gene>
    <name evidence="1" type="ORF">DdX_04108</name>
</gene>
<sequence>MVPPFVIPWQQQQQFGGPFAGFGNDFHNRPQMFLPPPQMRFFPGQFPQQQFMGGYPQQGFMPPPHGYFPPPPSFVRGIEQGLGAGFSGLPPPSITAGGRNIPYGPPNFIGGQPNQQSFSHFNGPQGQLLNTAITDRDNFHAQGCAWDGLRQRCSDLIGTCKGECRDFSYEHVSHDCRCVPFGYAALYNGFVGGKKR</sequence>